<keyword evidence="5" id="KW-0547">Nucleotide-binding</keyword>
<feature type="transmembrane region" description="Helical" evidence="9">
    <location>
        <begin position="243"/>
        <end position="261"/>
    </location>
</feature>
<keyword evidence="2" id="KW-0813">Transport</keyword>
<evidence type="ECO:0000256" key="1">
    <source>
        <dbReference type="ARBA" id="ARBA00004651"/>
    </source>
</evidence>
<dbReference type="GO" id="GO:0045454">
    <property type="term" value="P:cell redox homeostasis"/>
    <property type="evidence" value="ECO:0007669"/>
    <property type="project" value="InterPro"/>
</dbReference>
<evidence type="ECO:0000256" key="4">
    <source>
        <dbReference type="ARBA" id="ARBA00022692"/>
    </source>
</evidence>
<dbReference type="NCBIfam" id="TIGR02868">
    <property type="entry name" value="CydC"/>
    <property type="match status" value="1"/>
</dbReference>
<keyword evidence="13" id="KW-1185">Reference proteome</keyword>
<evidence type="ECO:0000259" key="11">
    <source>
        <dbReference type="PROSITE" id="PS50929"/>
    </source>
</evidence>
<dbReference type="SUPFAM" id="SSF52540">
    <property type="entry name" value="P-loop containing nucleoside triphosphate hydrolases"/>
    <property type="match status" value="1"/>
</dbReference>
<accession>A0A511UTV4</accession>
<gene>
    <name evidence="12" type="primary">cydC</name>
    <name evidence="12" type="ORF">CQU01_02520</name>
</gene>
<name>A0A511UTV4_9BACI</name>
<dbReference type="InterPro" id="IPR011527">
    <property type="entry name" value="ABC1_TM_dom"/>
</dbReference>
<reference evidence="12 13" key="1">
    <citation type="submission" date="2019-07" db="EMBL/GenBank/DDBJ databases">
        <title>Whole genome shotgun sequence of Cerasibacillus quisquiliarum NBRC 102429.</title>
        <authorList>
            <person name="Hosoyama A."/>
            <person name="Uohara A."/>
            <person name="Ohji S."/>
            <person name="Ichikawa N."/>
        </authorList>
    </citation>
    <scope>NUCLEOTIDE SEQUENCE [LARGE SCALE GENOMIC DNA]</scope>
    <source>
        <strain evidence="12 13">NBRC 102429</strain>
    </source>
</reference>
<evidence type="ECO:0000259" key="10">
    <source>
        <dbReference type="PROSITE" id="PS50893"/>
    </source>
</evidence>
<comment type="subcellular location">
    <subcellularLocation>
        <location evidence="1">Cell membrane</location>
        <topology evidence="1">Multi-pass membrane protein</topology>
    </subcellularLocation>
</comment>
<dbReference type="InterPro" id="IPR017871">
    <property type="entry name" value="ABC_transporter-like_CS"/>
</dbReference>
<feature type="domain" description="ABC transmembrane type-1" evidence="11">
    <location>
        <begin position="17"/>
        <end position="301"/>
    </location>
</feature>
<keyword evidence="3" id="KW-1003">Cell membrane</keyword>
<dbReference type="PROSITE" id="PS00211">
    <property type="entry name" value="ABC_TRANSPORTER_1"/>
    <property type="match status" value="1"/>
</dbReference>
<dbReference type="GO" id="GO:0016887">
    <property type="term" value="F:ATP hydrolysis activity"/>
    <property type="evidence" value="ECO:0007669"/>
    <property type="project" value="InterPro"/>
</dbReference>
<dbReference type="AlphaFoldDB" id="A0A511UTV4"/>
<dbReference type="Proteomes" id="UP000321491">
    <property type="component" value="Unassembled WGS sequence"/>
</dbReference>
<dbReference type="GO" id="GO:0015421">
    <property type="term" value="F:ABC-type oligopeptide transporter activity"/>
    <property type="evidence" value="ECO:0007669"/>
    <property type="project" value="TreeGrafter"/>
</dbReference>
<feature type="transmembrane region" description="Helical" evidence="9">
    <location>
        <begin position="53"/>
        <end position="74"/>
    </location>
</feature>
<sequence>MQDWVKPYMKQYKGRMFLAILLGALGVASGTMLLFTSGYLISKSALQPENVMLVYVPIVAVRAFSIGQAAFPYAEKLVSHDLVLRILAHMRKRLYRMVEPQALFLRSRYQTGDLLGVLSDDIEHLQDLYLRSIIPSVIGVFIYTIFIIVLGIFDVAFAFMMLFLLGVIVFLIPWISLILTQKHHRKIKKVRQTLYSQLTDAIFGLTDWQASGRTTDLLQAHKQNDAKLLKTERQIQSWERIRNALIQLIIGVAIIFMIIWANKQAGLQTITPTLIAAFTLMVMSITDAIAPISDAVEHLPSYTDSLERIKRFEESQLPLIFPKNNTWTQSQDTTIVLDHVSYQYPDTKKKIIDSLSLTIAPGKRIAILGKSGTGKSTLLKLLAGVLEPTHGKITIGGHPMQSGLLSQAVSVLNQKPHLFNTTVENNIRIGNPHASDKDIQDVIEQAQLTELIDSLPNGLQTSVEELGNRFSGGERQRIAFARVLLQNTPIILVDEATIGLDPQTERELLETVFKATTNKTVIWVTHHLAGAHMMDEILFLRHGNIYIHGSHTELLLTNDYYKKLYAMDIG</sequence>
<keyword evidence="8 9" id="KW-0472">Membrane</keyword>
<feature type="domain" description="ABC transporter" evidence="10">
    <location>
        <begin position="335"/>
        <end position="567"/>
    </location>
</feature>
<dbReference type="OrthoDB" id="9802264at2"/>
<comment type="caution">
    <text evidence="12">The sequence shown here is derived from an EMBL/GenBank/DDBJ whole genome shotgun (WGS) entry which is preliminary data.</text>
</comment>
<dbReference type="PANTHER" id="PTHR43394">
    <property type="entry name" value="ATP-DEPENDENT PERMEASE MDL1, MITOCHONDRIAL"/>
    <property type="match status" value="1"/>
</dbReference>
<feature type="transmembrane region" description="Helical" evidence="9">
    <location>
        <begin position="159"/>
        <end position="179"/>
    </location>
</feature>
<dbReference type="Gene3D" id="1.20.1560.10">
    <property type="entry name" value="ABC transporter type 1, transmembrane domain"/>
    <property type="match status" value="1"/>
</dbReference>
<keyword evidence="4 9" id="KW-0812">Transmembrane</keyword>
<evidence type="ECO:0000256" key="9">
    <source>
        <dbReference type="SAM" id="Phobius"/>
    </source>
</evidence>
<evidence type="ECO:0000313" key="13">
    <source>
        <dbReference type="Proteomes" id="UP000321491"/>
    </source>
</evidence>
<feature type="transmembrane region" description="Helical" evidence="9">
    <location>
        <begin position="133"/>
        <end position="153"/>
    </location>
</feature>
<dbReference type="InterPro" id="IPR039421">
    <property type="entry name" value="Type_1_exporter"/>
</dbReference>
<dbReference type="InterPro" id="IPR014223">
    <property type="entry name" value="ABC_CydC/D"/>
</dbReference>
<dbReference type="EMBL" id="BJXW01000004">
    <property type="protein sequence ID" value="GEN30014.1"/>
    <property type="molecule type" value="Genomic_DNA"/>
</dbReference>
<dbReference type="GO" id="GO:0034775">
    <property type="term" value="P:glutathione transmembrane transport"/>
    <property type="evidence" value="ECO:0007669"/>
    <property type="project" value="InterPro"/>
</dbReference>
<dbReference type="InterPro" id="IPR027417">
    <property type="entry name" value="P-loop_NTPase"/>
</dbReference>
<keyword evidence="7 9" id="KW-1133">Transmembrane helix</keyword>
<dbReference type="RefSeq" id="WP_146934782.1">
    <property type="nucleotide sequence ID" value="NZ_BJXW01000004.1"/>
</dbReference>
<evidence type="ECO:0000256" key="8">
    <source>
        <dbReference type="ARBA" id="ARBA00023136"/>
    </source>
</evidence>
<dbReference type="PROSITE" id="PS50929">
    <property type="entry name" value="ABC_TM1F"/>
    <property type="match status" value="1"/>
</dbReference>
<organism evidence="12 13">
    <name type="scientific">Cerasibacillus quisquiliarum</name>
    <dbReference type="NCBI Taxonomy" id="227865"/>
    <lineage>
        <taxon>Bacteria</taxon>
        <taxon>Bacillati</taxon>
        <taxon>Bacillota</taxon>
        <taxon>Bacilli</taxon>
        <taxon>Bacillales</taxon>
        <taxon>Bacillaceae</taxon>
        <taxon>Cerasibacillus</taxon>
    </lineage>
</organism>
<feature type="transmembrane region" description="Helical" evidence="9">
    <location>
        <begin position="16"/>
        <end position="41"/>
    </location>
</feature>
<dbReference type="SMART" id="SM00382">
    <property type="entry name" value="AAA"/>
    <property type="match status" value="1"/>
</dbReference>
<evidence type="ECO:0000256" key="5">
    <source>
        <dbReference type="ARBA" id="ARBA00022741"/>
    </source>
</evidence>
<evidence type="ECO:0000256" key="2">
    <source>
        <dbReference type="ARBA" id="ARBA00022448"/>
    </source>
</evidence>
<dbReference type="FunFam" id="3.40.50.300:FF:000221">
    <property type="entry name" value="Multidrug ABC transporter ATP-binding protein"/>
    <property type="match status" value="1"/>
</dbReference>
<evidence type="ECO:0000256" key="6">
    <source>
        <dbReference type="ARBA" id="ARBA00022840"/>
    </source>
</evidence>
<dbReference type="PANTHER" id="PTHR43394:SF1">
    <property type="entry name" value="ATP-BINDING CASSETTE SUB-FAMILY B MEMBER 10, MITOCHONDRIAL"/>
    <property type="match status" value="1"/>
</dbReference>
<protein>
    <submittedName>
        <fullName evidence="12">Amino acid ABC transporter ATP-binding protein</fullName>
    </submittedName>
</protein>
<dbReference type="GO" id="GO:0005524">
    <property type="term" value="F:ATP binding"/>
    <property type="evidence" value="ECO:0007669"/>
    <property type="project" value="UniProtKB-KW"/>
</dbReference>
<evidence type="ECO:0000313" key="12">
    <source>
        <dbReference type="EMBL" id="GEN30014.1"/>
    </source>
</evidence>
<dbReference type="PROSITE" id="PS50893">
    <property type="entry name" value="ABC_TRANSPORTER_2"/>
    <property type="match status" value="1"/>
</dbReference>
<evidence type="ECO:0000256" key="7">
    <source>
        <dbReference type="ARBA" id="ARBA00022989"/>
    </source>
</evidence>
<dbReference type="InterPro" id="IPR036640">
    <property type="entry name" value="ABC1_TM_sf"/>
</dbReference>
<evidence type="ECO:0000256" key="3">
    <source>
        <dbReference type="ARBA" id="ARBA00022475"/>
    </source>
</evidence>
<dbReference type="GO" id="GO:0005886">
    <property type="term" value="C:plasma membrane"/>
    <property type="evidence" value="ECO:0007669"/>
    <property type="project" value="UniProtKB-SubCell"/>
</dbReference>
<dbReference type="InterPro" id="IPR003593">
    <property type="entry name" value="AAA+_ATPase"/>
</dbReference>
<proteinExistence type="predicted"/>
<dbReference type="Pfam" id="PF00005">
    <property type="entry name" value="ABC_tran"/>
    <property type="match status" value="1"/>
</dbReference>
<dbReference type="Pfam" id="PF00664">
    <property type="entry name" value="ABC_membrane"/>
    <property type="match status" value="1"/>
</dbReference>
<dbReference type="SUPFAM" id="SSF90123">
    <property type="entry name" value="ABC transporter transmembrane region"/>
    <property type="match status" value="1"/>
</dbReference>
<dbReference type="InterPro" id="IPR003439">
    <property type="entry name" value="ABC_transporter-like_ATP-bd"/>
</dbReference>
<keyword evidence="6 12" id="KW-0067">ATP-binding</keyword>
<dbReference type="Gene3D" id="3.40.50.300">
    <property type="entry name" value="P-loop containing nucleotide triphosphate hydrolases"/>
    <property type="match status" value="1"/>
</dbReference>